<evidence type="ECO:0000256" key="2">
    <source>
        <dbReference type="ARBA" id="ARBA00005124"/>
    </source>
</evidence>
<dbReference type="CDD" id="cd16443">
    <property type="entry name" value="LplA"/>
    <property type="match status" value="1"/>
</dbReference>
<evidence type="ECO:0000256" key="5">
    <source>
        <dbReference type="ARBA" id="ARBA00022598"/>
    </source>
</evidence>
<dbReference type="PANTHER" id="PTHR12561">
    <property type="entry name" value="LIPOATE-PROTEIN LIGASE"/>
    <property type="match status" value="1"/>
</dbReference>
<reference evidence="10" key="1">
    <citation type="journal article" date="2022" name="bioRxiv">
        <title>Genomics of Preaxostyla Flagellates Illuminates Evolutionary Transitions and the Path Towards Mitochondrial Loss.</title>
        <authorList>
            <person name="Novak L.V.F."/>
            <person name="Treitli S.C."/>
            <person name="Pyrih J."/>
            <person name="Halakuc P."/>
            <person name="Pipaliya S.V."/>
            <person name="Vacek V."/>
            <person name="Brzon O."/>
            <person name="Soukal P."/>
            <person name="Eme L."/>
            <person name="Dacks J.B."/>
            <person name="Karnkowska A."/>
            <person name="Elias M."/>
            <person name="Hampl V."/>
        </authorList>
    </citation>
    <scope>NUCLEOTIDE SEQUENCE</scope>
    <source>
        <strain evidence="10">RCP-MX</strain>
    </source>
</reference>
<dbReference type="PROSITE" id="PS51733">
    <property type="entry name" value="BPL_LPL_CATALYTIC"/>
    <property type="match status" value="1"/>
</dbReference>
<gene>
    <name evidence="10" type="ORF">PAPYR_4362</name>
</gene>
<dbReference type="SUPFAM" id="SSF55681">
    <property type="entry name" value="Class II aaRS and biotin synthetases"/>
    <property type="match status" value="1"/>
</dbReference>
<dbReference type="PANTHER" id="PTHR12561:SF3">
    <property type="entry name" value="LIPOYLTRANSFERASE 1, MITOCHONDRIAL"/>
    <property type="match status" value="1"/>
</dbReference>
<keyword evidence="11" id="KW-1185">Reference proteome</keyword>
<proteinExistence type="inferred from homology"/>
<dbReference type="Proteomes" id="UP001141327">
    <property type="component" value="Unassembled WGS sequence"/>
</dbReference>
<evidence type="ECO:0000313" key="11">
    <source>
        <dbReference type="Proteomes" id="UP001141327"/>
    </source>
</evidence>
<dbReference type="InterPro" id="IPR004143">
    <property type="entry name" value="BPL_LPL_catalytic"/>
</dbReference>
<comment type="pathway">
    <text evidence="2">Protein modification; protein lipoylation via exogenous pathway; protein N(6)-(lipoyl)lysine from lipoate: step 1/2.</text>
</comment>
<evidence type="ECO:0000256" key="8">
    <source>
        <dbReference type="ARBA" id="ARBA00048037"/>
    </source>
</evidence>
<comment type="catalytic activity">
    <reaction evidence="8">
        <text>L-lysyl-[lipoyl-carrier protein] + (R)-lipoate + ATP = N(6)-[(R)-lipoyl]-L-lysyl-[lipoyl-carrier protein] + AMP + diphosphate + H(+)</text>
        <dbReference type="Rhea" id="RHEA:49288"/>
        <dbReference type="Rhea" id="RHEA-COMP:10500"/>
        <dbReference type="Rhea" id="RHEA-COMP:10502"/>
        <dbReference type="ChEBI" id="CHEBI:15378"/>
        <dbReference type="ChEBI" id="CHEBI:29969"/>
        <dbReference type="ChEBI" id="CHEBI:30616"/>
        <dbReference type="ChEBI" id="CHEBI:33019"/>
        <dbReference type="ChEBI" id="CHEBI:83088"/>
        <dbReference type="ChEBI" id="CHEBI:83099"/>
        <dbReference type="ChEBI" id="CHEBI:456215"/>
        <dbReference type="EC" id="6.3.1.20"/>
    </reaction>
</comment>
<comment type="caution">
    <text evidence="10">The sequence shown here is derived from an EMBL/GenBank/DDBJ whole genome shotgun (WGS) entry which is preliminary data.</text>
</comment>
<keyword evidence="7" id="KW-0067">ATP-binding</keyword>
<protein>
    <recommendedName>
        <fullName evidence="4">lipoate--protein ligase</fullName>
        <ecNumber evidence="4">6.3.1.20</ecNumber>
    </recommendedName>
</protein>
<dbReference type="Gene3D" id="3.30.930.10">
    <property type="entry name" value="Bira Bifunctional Protein, Domain 2"/>
    <property type="match status" value="1"/>
</dbReference>
<sequence length="432" mass="47377">MVSRDVRILGEKWGNELKTRSMTRLDSCSNPGICELMKIGTQIGWDINAGRVSLACGEKSCSALEPMALKLAVYKSLVNNPYVNLAVEEWLFREKPKETSLFLWRNCPTIVIGKHQNAWKEINIPKMEQEKVLLSRRYSGGGAVFQDLGNTNYTFVSPAKEYDKHKNNRIVIRMLRSFGLEAVASGRNDILIDGKKISGVAFQRSPQAIIQHGTLLLNVNLGRLSTLLCPDKAKLLSKGVASVASRVANISSLVPRGVAAPDHERVCAALHKAFDEEYGQHRRTPCRDLGLKDLAALPAIARSARQLGSWDWIYGKSPAHKHAVSNRFPWGSVEFHFDCIGGRISECPQSGASGASTGLAMFSDSLQPAVMDAIRLALSPGTPFTAQAVRDALGQVARRLEAAPLSGNDKEECLRQVADISSWLPEALNAYN</sequence>
<evidence type="ECO:0000256" key="3">
    <source>
        <dbReference type="ARBA" id="ARBA00008242"/>
    </source>
</evidence>
<keyword evidence="6" id="KW-0547">Nucleotide-binding</keyword>
<evidence type="ECO:0000256" key="1">
    <source>
        <dbReference type="ARBA" id="ARBA00005085"/>
    </source>
</evidence>
<dbReference type="EC" id="6.3.1.20" evidence="4"/>
<comment type="similarity">
    <text evidence="3">Belongs to the LplA family.</text>
</comment>
<evidence type="ECO:0000256" key="7">
    <source>
        <dbReference type="ARBA" id="ARBA00022840"/>
    </source>
</evidence>
<comment type="pathway">
    <text evidence="1">Protein modification; protein lipoylation via exogenous pathway; protein N(6)-(lipoyl)lysine from lipoate: step 2/2.</text>
</comment>
<name>A0ABQ8UK84_9EUKA</name>
<evidence type="ECO:0000256" key="4">
    <source>
        <dbReference type="ARBA" id="ARBA00012367"/>
    </source>
</evidence>
<dbReference type="SUPFAM" id="SSF82649">
    <property type="entry name" value="SufE/NifU"/>
    <property type="match status" value="1"/>
</dbReference>
<dbReference type="Pfam" id="PF10437">
    <property type="entry name" value="Lip_prot_lig_C"/>
    <property type="match status" value="1"/>
</dbReference>
<accession>A0ABQ8UK84</accession>
<feature type="domain" description="BPL/LPL catalytic" evidence="9">
    <location>
        <begin position="95"/>
        <end position="282"/>
    </location>
</feature>
<dbReference type="Gene3D" id="3.30.390.50">
    <property type="entry name" value="CO dehydrogenase flavoprotein, C-terminal domain"/>
    <property type="match status" value="1"/>
</dbReference>
<evidence type="ECO:0000259" key="9">
    <source>
        <dbReference type="PROSITE" id="PS51733"/>
    </source>
</evidence>
<dbReference type="InterPro" id="IPR019491">
    <property type="entry name" value="Lipoate_protein_ligase_C"/>
</dbReference>
<dbReference type="InterPro" id="IPR004562">
    <property type="entry name" value="LipoylTrfase_LipoateP_Ligase"/>
</dbReference>
<dbReference type="Pfam" id="PF21948">
    <property type="entry name" value="LplA-B_cat"/>
    <property type="match status" value="1"/>
</dbReference>
<dbReference type="EMBL" id="JAPMOS010000018">
    <property type="protein sequence ID" value="KAJ4459625.1"/>
    <property type="molecule type" value="Genomic_DNA"/>
</dbReference>
<keyword evidence="5" id="KW-0436">Ligase</keyword>
<evidence type="ECO:0000313" key="10">
    <source>
        <dbReference type="EMBL" id="KAJ4459625.1"/>
    </source>
</evidence>
<dbReference type="InterPro" id="IPR045864">
    <property type="entry name" value="aa-tRNA-synth_II/BPL/LPL"/>
</dbReference>
<dbReference type="NCBIfam" id="TIGR00545">
    <property type="entry name" value="lipoyltrans"/>
    <property type="match status" value="1"/>
</dbReference>
<organism evidence="10 11">
    <name type="scientific">Paratrimastix pyriformis</name>
    <dbReference type="NCBI Taxonomy" id="342808"/>
    <lineage>
        <taxon>Eukaryota</taxon>
        <taxon>Metamonada</taxon>
        <taxon>Preaxostyla</taxon>
        <taxon>Paratrimastigidae</taxon>
        <taxon>Paratrimastix</taxon>
    </lineage>
</organism>
<evidence type="ECO:0000256" key="6">
    <source>
        <dbReference type="ARBA" id="ARBA00022741"/>
    </source>
</evidence>